<dbReference type="Pfam" id="PF14559">
    <property type="entry name" value="TPR_19"/>
    <property type="match status" value="1"/>
</dbReference>
<dbReference type="SUPFAM" id="SSF48452">
    <property type="entry name" value="TPR-like"/>
    <property type="match status" value="1"/>
</dbReference>
<feature type="compositionally biased region" description="Basic and acidic residues" evidence="2">
    <location>
        <begin position="233"/>
        <end position="242"/>
    </location>
</feature>
<dbReference type="RefSeq" id="WP_061610068.1">
    <property type="nucleotide sequence ID" value="NZ_JEMA01000683.1"/>
</dbReference>
<keyword evidence="1" id="KW-0802">TPR repeat</keyword>
<name>A0A150QGN0_SORCE</name>
<comment type="caution">
    <text evidence="3">The sequence shown here is derived from an EMBL/GenBank/DDBJ whole genome shotgun (WGS) entry which is preliminary data.</text>
</comment>
<feature type="repeat" description="TPR" evidence="1">
    <location>
        <begin position="152"/>
        <end position="185"/>
    </location>
</feature>
<dbReference type="PANTHER" id="PTHR44366:SF1">
    <property type="entry name" value="UDP-N-ACETYLGLUCOSAMINE--PEPTIDE N-ACETYLGLUCOSAMINYLTRANSFERASE 110 KDA SUBUNIT"/>
    <property type="match status" value="1"/>
</dbReference>
<feature type="repeat" description="TPR" evidence="1">
    <location>
        <begin position="118"/>
        <end position="151"/>
    </location>
</feature>
<dbReference type="Proteomes" id="UP000075260">
    <property type="component" value="Unassembled WGS sequence"/>
</dbReference>
<accession>A0A150QGN0</accession>
<gene>
    <name evidence="3" type="ORF">BE15_08445</name>
</gene>
<dbReference type="AlphaFoldDB" id="A0A150QGN0"/>
<evidence type="ECO:0000256" key="1">
    <source>
        <dbReference type="PROSITE-ProRule" id="PRU00339"/>
    </source>
</evidence>
<feature type="repeat" description="TPR" evidence="1">
    <location>
        <begin position="186"/>
        <end position="219"/>
    </location>
</feature>
<dbReference type="InterPro" id="IPR011990">
    <property type="entry name" value="TPR-like_helical_dom_sf"/>
</dbReference>
<dbReference type="OrthoDB" id="5379667at2"/>
<dbReference type="PANTHER" id="PTHR44366">
    <property type="entry name" value="UDP-N-ACETYLGLUCOSAMINE--PEPTIDE N-ACETYLGLUCOSAMINYLTRANSFERASE 110 KDA SUBUNIT"/>
    <property type="match status" value="1"/>
</dbReference>
<dbReference type="PROSITE" id="PS50005">
    <property type="entry name" value="TPR"/>
    <property type="match status" value="4"/>
</dbReference>
<feature type="repeat" description="TPR" evidence="1">
    <location>
        <begin position="39"/>
        <end position="72"/>
    </location>
</feature>
<dbReference type="EMBL" id="JEMA01000683">
    <property type="protein sequence ID" value="KYF67100.1"/>
    <property type="molecule type" value="Genomic_DNA"/>
</dbReference>
<organism evidence="3 4">
    <name type="scientific">Sorangium cellulosum</name>
    <name type="common">Polyangium cellulosum</name>
    <dbReference type="NCBI Taxonomy" id="56"/>
    <lineage>
        <taxon>Bacteria</taxon>
        <taxon>Pseudomonadati</taxon>
        <taxon>Myxococcota</taxon>
        <taxon>Polyangia</taxon>
        <taxon>Polyangiales</taxon>
        <taxon>Polyangiaceae</taxon>
        <taxon>Sorangium</taxon>
    </lineage>
</organism>
<dbReference type="SMART" id="SM00028">
    <property type="entry name" value="TPR"/>
    <property type="match status" value="6"/>
</dbReference>
<dbReference type="GO" id="GO:0097363">
    <property type="term" value="F:protein O-acetylglucosaminyltransferase activity"/>
    <property type="evidence" value="ECO:0007669"/>
    <property type="project" value="TreeGrafter"/>
</dbReference>
<dbReference type="InterPro" id="IPR019734">
    <property type="entry name" value="TPR_rpt"/>
</dbReference>
<dbReference type="GO" id="GO:0006493">
    <property type="term" value="P:protein O-linked glycosylation"/>
    <property type="evidence" value="ECO:0007669"/>
    <property type="project" value="InterPro"/>
</dbReference>
<dbReference type="Gene3D" id="1.25.40.10">
    <property type="entry name" value="Tetratricopeptide repeat domain"/>
    <property type="match status" value="2"/>
</dbReference>
<dbReference type="Pfam" id="PF13432">
    <property type="entry name" value="TPR_16"/>
    <property type="match status" value="1"/>
</dbReference>
<feature type="compositionally biased region" description="Basic and acidic residues" evidence="2">
    <location>
        <begin position="281"/>
        <end position="291"/>
    </location>
</feature>
<feature type="region of interest" description="Disordered" evidence="2">
    <location>
        <begin position="233"/>
        <end position="291"/>
    </location>
</feature>
<evidence type="ECO:0000256" key="2">
    <source>
        <dbReference type="SAM" id="MobiDB-lite"/>
    </source>
</evidence>
<evidence type="ECO:0000313" key="4">
    <source>
        <dbReference type="Proteomes" id="UP000075260"/>
    </source>
</evidence>
<evidence type="ECO:0000313" key="3">
    <source>
        <dbReference type="EMBL" id="KYF67100.1"/>
    </source>
</evidence>
<protein>
    <submittedName>
        <fullName evidence="3">Uncharacterized protein</fullName>
    </submittedName>
</protein>
<reference evidence="3 4" key="1">
    <citation type="submission" date="2014-02" db="EMBL/GenBank/DDBJ databases">
        <title>The small core and large imbalanced accessory genome model reveals a collaborative survival strategy of Sorangium cellulosum strains in nature.</title>
        <authorList>
            <person name="Han K."/>
            <person name="Peng R."/>
            <person name="Blom J."/>
            <person name="Li Y.-Z."/>
        </authorList>
    </citation>
    <scope>NUCLEOTIDE SEQUENCE [LARGE SCALE GENOMIC DNA]</scope>
    <source>
        <strain evidence="3 4">So0008-312</strain>
    </source>
</reference>
<sequence>MEDRLKQLLVLGREHYERREYDLAEHALRQILEKTDRFADVFNMLGVILHERGDFLAAEAHFERAVQLNEHYTEALLNLAVTYNDLGKYEAARQVYSRIRRGEGEGGVLDPFARGKIANMHADLAQAYADVGCVQEAIAELKRAVALCPTFTDLQLRLGTMYRDAGNLALAREHYAAARDANPKYAPARVLLGVALHSLGASDQAIAEWREALAIDPDNMTAKMYLRTVEARRNARAKDAAPRESTPPSTERGATWEALDEATPTEVTDLLSQTTADAADDTEHPSRQGRS</sequence>
<proteinExistence type="predicted"/>
<dbReference type="InterPro" id="IPR037919">
    <property type="entry name" value="OGT"/>
</dbReference>